<feature type="chain" id="PRO_5045361558" evidence="1">
    <location>
        <begin position="28"/>
        <end position="221"/>
    </location>
</feature>
<sequence length="221" mass="22869">MTFSLVARCASTGMLGVAVCSSSPAVAARCAYARAGIGAVLTQNFTDPSLGERGLELMSLGASATQAIEILARTASDPAYRQLAAIGPLGAPATHTGGLCLQATASAIGIDCAAVGNWLAAGDIAQRMVEAFTASQGHLAHRLLIAMRAGLEAGGEIEAVHSAGLKVMHEQPWPIADLRIDWTEACPITELEGLWALWEPRMPLYLARALQPAAAPAEDLA</sequence>
<evidence type="ECO:0000313" key="3">
    <source>
        <dbReference type="Proteomes" id="UP000805841"/>
    </source>
</evidence>
<dbReference type="RefSeq" id="WP_190421693.1">
    <property type="nucleotide sequence ID" value="NZ_JAAOCA010000017.1"/>
</dbReference>
<dbReference type="PANTHER" id="PTHR39328">
    <property type="entry name" value="BLL2871 PROTEIN"/>
    <property type="match status" value="1"/>
</dbReference>
<proteinExistence type="predicted"/>
<evidence type="ECO:0000256" key="1">
    <source>
        <dbReference type="SAM" id="SignalP"/>
    </source>
</evidence>
<name>A0ABR7Z2Z3_9PSED</name>
<evidence type="ECO:0000313" key="2">
    <source>
        <dbReference type="EMBL" id="MBD1599870.1"/>
    </source>
</evidence>
<dbReference type="SUPFAM" id="SSF56235">
    <property type="entry name" value="N-terminal nucleophile aminohydrolases (Ntn hydrolases)"/>
    <property type="match status" value="1"/>
</dbReference>
<dbReference type="Gene3D" id="3.60.20.10">
    <property type="entry name" value="Glutamine Phosphoribosylpyrophosphate, subunit 1, domain 1"/>
    <property type="match status" value="1"/>
</dbReference>
<dbReference type="InterPro" id="IPR029055">
    <property type="entry name" value="Ntn_hydrolases_N"/>
</dbReference>
<dbReference type="InterPro" id="IPR010430">
    <property type="entry name" value="DUF1028"/>
</dbReference>
<feature type="signal peptide" evidence="1">
    <location>
        <begin position="1"/>
        <end position="27"/>
    </location>
</feature>
<organism evidence="2 3">
    <name type="scientific">Pseudomonas typographi</name>
    <dbReference type="NCBI Taxonomy" id="2715964"/>
    <lineage>
        <taxon>Bacteria</taxon>
        <taxon>Pseudomonadati</taxon>
        <taxon>Pseudomonadota</taxon>
        <taxon>Gammaproteobacteria</taxon>
        <taxon>Pseudomonadales</taxon>
        <taxon>Pseudomonadaceae</taxon>
        <taxon>Pseudomonas</taxon>
    </lineage>
</organism>
<keyword evidence="1" id="KW-0732">Signal</keyword>
<accession>A0ABR7Z2Z3</accession>
<dbReference type="PANTHER" id="PTHR39328:SF1">
    <property type="entry name" value="BLL2871 PROTEIN"/>
    <property type="match status" value="1"/>
</dbReference>
<dbReference type="Proteomes" id="UP000805841">
    <property type="component" value="Unassembled WGS sequence"/>
</dbReference>
<gene>
    <name evidence="2" type="ORF">HAQ05_14330</name>
</gene>
<protein>
    <submittedName>
        <fullName evidence="2">DUF1028 domain-containing protein</fullName>
    </submittedName>
</protein>
<dbReference type="EMBL" id="JAAOCA010000017">
    <property type="protein sequence ID" value="MBD1599870.1"/>
    <property type="molecule type" value="Genomic_DNA"/>
</dbReference>
<comment type="caution">
    <text evidence="2">The sequence shown here is derived from an EMBL/GenBank/DDBJ whole genome shotgun (WGS) entry which is preliminary data.</text>
</comment>
<keyword evidence="3" id="KW-1185">Reference proteome</keyword>
<dbReference type="Pfam" id="PF06267">
    <property type="entry name" value="DUF1028"/>
    <property type="match status" value="1"/>
</dbReference>
<reference evidence="2 3" key="1">
    <citation type="journal article" date="2020" name="Insects">
        <title>Bacteria Belonging to Pseudomonas typographi sp. nov. from the Bark Beetle Ips typographus Have Genomic Potential to Aid in the Host Ecology.</title>
        <authorList>
            <person name="Peral-Aranega E."/>
            <person name="Saati-Santamaria Z."/>
            <person name="Kolarik M."/>
            <person name="Rivas R."/>
            <person name="Garcia-Fraile P."/>
        </authorList>
    </citation>
    <scope>NUCLEOTIDE SEQUENCE [LARGE SCALE GENOMIC DNA]</scope>
    <source>
        <strain evidence="2 3">CA3A</strain>
    </source>
</reference>